<dbReference type="Proteomes" id="UP001249851">
    <property type="component" value="Unassembled WGS sequence"/>
</dbReference>
<feature type="non-terminal residue" evidence="2">
    <location>
        <position position="1"/>
    </location>
</feature>
<evidence type="ECO:0000313" key="2">
    <source>
        <dbReference type="EMBL" id="KAK2570251.1"/>
    </source>
</evidence>
<keyword evidence="1" id="KW-0732">Signal</keyword>
<dbReference type="EMBL" id="JARQWQ010000008">
    <property type="protein sequence ID" value="KAK2570251.1"/>
    <property type="molecule type" value="Genomic_DNA"/>
</dbReference>
<name>A0AAD9QZC9_ACRCE</name>
<sequence>MQTVIFITLLLVFATSTNPSSRCEDGCFSKISDSELCNATCGQINSST</sequence>
<keyword evidence="3" id="KW-1185">Reference proteome</keyword>
<feature type="signal peptide" evidence="1">
    <location>
        <begin position="1"/>
        <end position="19"/>
    </location>
</feature>
<protein>
    <submittedName>
        <fullName evidence="2">Uncharacterized protein</fullName>
    </submittedName>
</protein>
<organism evidence="2 3">
    <name type="scientific">Acropora cervicornis</name>
    <name type="common">Staghorn coral</name>
    <dbReference type="NCBI Taxonomy" id="6130"/>
    <lineage>
        <taxon>Eukaryota</taxon>
        <taxon>Metazoa</taxon>
        <taxon>Cnidaria</taxon>
        <taxon>Anthozoa</taxon>
        <taxon>Hexacorallia</taxon>
        <taxon>Scleractinia</taxon>
        <taxon>Astrocoeniina</taxon>
        <taxon>Acroporidae</taxon>
        <taxon>Acropora</taxon>
    </lineage>
</organism>
<evidence type="ECO:0000256" key="1">
    <source>
        <dbReference type="SAM" id="SignalP"/>
    </source>
</evidence>
<accession>A0AAD9QZC9</accession>
<proteinExistence type="predicted"/>
<reference evidence="2" key="1">
    <citation type="journal article" date="2023" name="G3 (Bethesda)">
        <title>Whole genome assembly and annotation of the endangered Caribbean coral Acropora cervicornis.</title>
        <authorList>
            <person name="Selwyn J.D."/>
            <person name="Vollmer S.V."/>
        </authorList>
    </citation>
    <scope>NUCLEOTIDE SEQUENCE</scope>
    <source>
        <strain evidence="2">K2</strain>
    </source>
</reference>
<gene>
    <name evidence="2" type="ORF">P5673_005031</name>
</gene>
<evidence type="ECO:0000313" key="3">
    <source>
        <dbReference type="Proteomes" id="UP001249851"/>
    </source>
</evidence>
<reference evidence="2" key="2">
    <citation type="journal article" date="2023" name="Science">
        <title>Genomic signatures of disease resistance in endangered staghorn corals.</title>
        <authorList>
            <person name="Vollmer S.V."/>
            <person name="Selwyn J.D."/>
            <person name="Despard B.A."/>
            <person name="Roesel C.L."/>
        </authorList>
    </citation>
    <scope>NUCLEOTIDE SEQUENCE</scope>
    <source>
        <strain evidence="2">K2</strain>
    </source>
</reference>
<feature type="chain" id="PRO_5042208317" evidence="1">
    <location>
        <begin position="20"/>
        <end position="48"/>
    </location>
</feature>
<dbReference type="AlphaFoldDB" id="A0AAD9QZC9"/>
<comment type="caution">
    <text evidence="2">The sequence shown here is derived from an EMBL/GenBank/DDBJ whole genome shotgun (WGS) entry which is preliminary data.</text>
</comment>